<feature type="region of interest" description="Disordered" evidence="2">
    <location>
        <begin position="1243"/>
        <end position="1267"/>
    </location>
</feature>
<dbReference type="EMBL" id="CP138897">
    <property type="protein sequence ID" value="WPK25816.1"/>
    <property type="molecule type" value="Genomic_DNA"/>
</dbReference>
<dbReference type="InterPro" id="IPR025697">
    <property type="entry name" value="CLU_dom"/>
</dbReference>
<feature type="region of interest" description="Disordered" evidence="2">
    <location>
        <begin position="758"/>
        <end position="796"/>
    </location>
</feature>
<dbReference type="InterPro" id="IPR027523">
    <property type="entry name" value="CLU_prot"/>
</dbReference>
<dbReference type="Gene3D" id="1.25.40.10">
    <property type="entry name" value="Tetratricopeptide repeat domain"/>
    <property type="match status" value="2"/>
</dbReference>
<dbReference type="InterPro" id="IPR033646">
    <property type="entry name" value="CLU-central"/>
</dbReference>
<name>A0AAX4HBQ9_9ASCO</name>
<feature type="domain" description="Clu" evidence="3">
    <location>
        <begin position="334"/>
        <end position="591"/>
    </location>
</feature>
<dbReference type="GO" id="GO:0005737">
    <property type="term" value="C:cytoplasm"/>
    <property type="evidence" value="ECO:0007669"/>
    <property type="project" value="TreeGrafter"/>
</dbReference>
<dbReference type="Proteomes" id="UP001338582">
    <property type="component" value="Chromosome 4"/>
</dbReference>
<reference evidence="4 5" key="1">
    <citation type="submission" date="2023-10" db="EMBL/GenBank/DDBJ databases">
        <title>Draft Genome Sequence of Candida saopaulonensis from a very Premature Infant with Sepsis.</title>
        <authorList>
            <person name="Ning Y."/>
            <person name="Dai R."/>
            <person name="Xiao M."/>
            <person name="Xu Y."/>
            <person name="Yan Q."/>
            <person name="Zhang L."/>
        </authorList>
    </citation>
    <scope>NUCLEOTIDE SEQUENCE [LARGE SCALE GENOMIC DNA]</scope>
    <source>
        <strain evidence="4 5">19XY460</strain>
    </source>
</reference>
<dbReference type="InterPro" id="IPR023231">
    <property type="entry name" value="GSKIP_dom_sf"/>
</dbReference>
<protein>
    <recommendedName>
        <fullName evidence="3">Clu domain-containing protein</fullName>
    </recommendedName>
</protein>
<dbReference type="PROSITE" id="PS51823">
    <property type="entry name" value="CLU"/>
    <property type="match status" value="1"/>
</dbReference>
<evidence type="ECO:0000313" key="5">
    <source>
        <dbReference type="Proteomes" id="UP001338582"/>
    </source>
</evidence>
<dbReference type="Pfam" id="PF13236">
    <property type="entry name" value="CLU"/>
    <property type="match status" value="1"/>
</dbReference>
<dbReference type="Pfam" id="PF15044">
    <property type="entry name" value="CLU_N"/>
    <property type="match status" value="1"/>
</dbReference>
<feature type="region of interest" description="Disordered" evidence="2">
    <location>
        <begin position="144"/>
        <end position="173"/>
    </location>
</feature>
<keyword evidence="5" id="KW-1185">Reference proteome</keyword>
<evidence type="ECO:0000256" key="2">
    <source>
        <dbReference type="SAM" id="MobiDB-lite"/>
    </source>
</evidence>
<sequence length="1296" mass="144904">MAEAPETSVGEISLTIHLPACAEAGIDFIESVHSRLDSIGDVKETLAATSQLNQLTNYDLVYEGAKITELYDDLTPLDEFLPQDATKASLRMVERPYNLKAVYEHLIRFRENIGLNFLDFANKSFGVGVGGSRLSSLGLKNLEAEEEEASVENESKAETPSSEEETAQQEELISEEDAAVVKDKFAAFFKESSASSSGALSILSKWALPIRSLTLSQWNPVPPPQKLKGDLLYLTLTTLENEAFAITCHASGFFVSRISGTNFNPVLKINEKGVSHKNFILFKLVASLSSKFSETLTNNKAALIEASQFPESYLIPSQVVTNFPWAVSEAQLQEQTVPDYSRSQLSALTNGTDGADLVKDWNEEFQGLKEFPRESFSERLMRDKLLNKYIQEFNQTATSTALEIIKGNLSPLNPNEELKKHIYLRNNIFYSFGVNATGSHDFTGGDEAARYCFGKDLNSIKLMNRVDAGGACSLLTCVVDYLGQRVVCQAPVPGIFSEQVDKSGEPIDKVSYGYFLEKDEIKVDKSMEEAIKPIAEAFHLKPHTLKLETGASTPEGTKLIVSKDTKGIKGSDGRDYVIDMYRTAPLDIAFLDAHYDETSESSYPHKEASIRHEAVEEWYKRKAAALFKLKTEELEKEGALEKEDGEEKPQIAIPFDEIVFNPDSFCGVDDSEEDKEVVREIGALVTEHLISERLEDISRNIVPVDGTQLTEYLHRHGVNMRYLGTIAKRALQTAQEFKDKLDKDVAENEKKTADFIEQQKKKQAEKEAEKQSALEETAETKQDGETNDKEDKVEEKTNAELYPVAANMNVLYTLAVQEMIVRSVKHVLRKEGEGVPLLLKPHFVSHFHNCLLGADVNAAPEVSVSSDLKPLFTNKETQFTQLTTQKVKELVEHEVKIRFRYELSESWLEDLRKPQILREIALKFGIQWKSQEYFFEKEAFEEAHASVTKPQEEPSIKGKKKKVQAQTPAIVVRTTTFVPEDIVSFVPVVKDSSYRCALVDEVFESARQQLQQEDKEIGLSLCTELVGFYQQIYGSVHLETAEVYSALAQLYGDCGMFSEACILSRKAIILYERLRGIDSYETANAYIKTSLFEVLRKNSYNGFLLNAEAFNIWSRIYGKDHPNVLNIFSNCAVMLDAFKFGDESQAIQEKALETSIRLNGELSDITCIFRFRCAVGLYQKAKYAEALDHFTIAASNFAKVLGPEDKLTKESVTFASSIRRFLEYTQQEQQKALAAKKAAAAAQAPKKAAAPKPKGAKRGKKSKSAAIVNSDIGSKSVEEILQFVEGASSKKDKKKQ</sequence>
<dbReference type="InterPro" id="IPR028275">
    <property type="entry name" value="CLU_N"/>
</dbReference>
<dbReference type="SUPFAM" id="SSF103107">
    <property type="entry name" value="Hypothetical protein c14orf129, hspc210"/>
    <property type="match status" value="1"/>
</dbReference>
<dbReference type="PANTHER" id="PTHR12601:SF6">
    <property type="entry name" value="CLUSTERED MITOCHONDRIA PROTEIN HOMOLOG"/>
    <property type="match status" value="1"/>
</dbReference>
<dbReference type="PANTHER" id="PTHR12601">
    <property type="entry name" value="EUKARYOTIC TRANSLATION INITIATION FACTOR 3 SUBUNIT EIF-3"/>
    <property type="match status" value="1"/>
</dbReference>
<dbReference type="SUPFAM" id="SSF48452">
    <property type="entry name" value="TPR-like"/>
    <property type="match status" value="1"/>
</dbReference>
<feature type="compositionally biased region" description="Acidic residues" evidence="2">
    <location>
        <begin position="161"/>
        <end position="173"/>
    </location>
</feature>
<dbReference type="GO" id="GO:0003729">
    <property type="term" value="F:mRNA binding"/>
    <property type="evidence" value="ECO:0007669"/>
    <property type="project" value="TreeGrafter"/>
</dbReference>
<dbReference type="Pfam" id="PF13374">
    <property type="entry name" value="TPR_10"/>
    <property type="match status" value="1"/>
</dbReference>
<accession>A0AAX4HBQ9</accession>
<dbReference type="Pfam" id="PF12807">
    <property type="entry name" value="eIF3_p135"/>
    <property type="match status" value="1"/>
</dbReference>
<organism evidence="4 5">
    <name type="scientific">Australozyma saopauloensis</name>
    <dbReference type="NCBI Taxonomy" id="291208"/>
    <lineage>
        <taxon>Eukaryota</taxon>
        <taxon>Fungi</taxon>
        <taxon>Dikarya</taxon>
        <taxon>Ascomycota</taxon>
        <taxon>Saccharomycotina</taxon>
        <taxon>Pichiomycetes</taxon>
        <taxon>Metschnikowiaceae</taxon>
        <taxon>Australozyma</taxon>
    </lineage>
</organism>
<proteinExistence type="predicted"/>
<dbReference type="InterPro" id="IPR011990">
    <property type="entry name" value="TPR-like_helical_dom_sf"/>
</dbReference>
<evidence type="ECO:0000313" key="4">
    <source>
        <dbReference type="EMBL" id="WPK25816.1"/>
    </source>
</evidence>
<feature type="compositionally biased region" description="Low complexity" evidence="2">
    <location>
        <begin position="1243"/>
        <end position="1253"/>
    </location>
</feature>
<gene>
    <name evidence="4" type="ORF">PUMCH_003147</name>
</gene>
<evidence type="ECO:0000259" key="3">
    <source>
        <dbReference type="PROSITE" id="PS51823"/>
    </source>
</evidence>
<feature type="compositionally biased region" description="Basic residues" evidence="2">
    <location>
        <begin position="1254"/>
        <end position="1263"/>
    </location>
</feature>
<keyword evidence="1" id="KW-0963">Cytoplasm</keyword>
<dbReference type="GeneID" id="88174211"/>
<dbReference type="CDD" id="cd15466">
    <property type="entry name" value="CLU-central"/>
    <property type="match status" value="1"/>
</dbReference>
<dbReference type="KEGG" id="asau:88174211"/>
<evidence type="ECO:0000256" key="1">
    <source>
        <dbReference type="ARBA" id="ARBA00022490"/>
    </source>
</evidence>
<dbReference type="RefSeq" id="XP_062878198.1">
    <property type="nucleotide sequence ID" value="XM_063022128.1"/>
</dbReference>
<dbReference type="GO" id="GO:0048312">
    <property type="term" value="P:intracellular distribution of mitochondria"/>
    <property type="evidence" value="ECO:0007669"/>
    <property type="project" value="TreeGrafter"/>
</dbReference>